<protein>
    <recommendedName>
        <fullName evidence="3">Beta-barrel porin-2, OmpL-like. bbp2</fullName>
    </recommendedName>
</protein>
<evidence type="ECO:0000313" key="2">
    <source>
        <dbReference type="Proteomes" id="UP000288947"/>
    </source>
</evidence>
<dbReference type="Proteomes" id="UP000288947">
    <property type="component" value="Chromosome"/>
</dbReference>
<name>A0ABX5QR90_9BACT</name>
<proteinExistence type="predicted"/>
<keyword evidence="2" id="KW-1185">Reference proteome</keyword>
<dbReference type="EMBL" id="CP026721">
    <property type="protein sequence ID" value="QAV32906.1"/>
    <property type="molecule type" value="Genomic_DNA"/>
</dbReference>
<evidence type="ECO:0000313" key="1">
    <source>
        <dbReference type="EMBL" id="QAV32906.1"/>
    </source>
</evidence>
<dbReference type="RefSeq" id="WP_090222702.1">
    <property type="nucleotide sequence ID" value="NZ_CP026721.1"/>
</dbReference>
<gene>
    <name evidence="1" type="ORF">CBS1_03580</name>
</gene>
<accession>A0ABX5QR90</accession>
<sequence length="475" mass="54282">MEESRIRSIKRALLLFFLLLQPWLVLTGFAVEFSLTASYNIGESIFTIYNLERLNTPAGFFNFDIGINHSSEAFQFKAIMSARNDGVYNDPFSESYYAGYYFNFKEGSITFKNNSLSISVGKTHLQDVVDSPYSLFISSVPIPRNVLDFTYDDGKFFYVTRWIELCNRSEAGLDTREKLRSANYKVYALRLGNLRFGYQDVSVYAGQNFSFEYFANPLPSFFIQYVNDAGRPYPEGLGETNYISGFFFDYDDGKNYYYAQILVDDINMNRFLHPESYQNPDKIAWSLGLVQKTSIGTFGFYHAGATKYTFQPSAESGNQRFYGYTYYTDFVYNTSMILPLEFVYAGYKYGENNIAFMFSYVPSDIPDLNTSFEFVVLGERSPVNAWNDRTTYIPGTHLLDDPVREYRAVGEISYSPVISDGVKLFASLSAGFIWNASTLVEIDSDNVKKPLLRPQHGNNIPFFSVNIGVLLSKSF</sequence>
<reference evidence="1 2" key="1">
    <citation type="submission" date="2018-01" db="EMBL/GenBank/DDBJ databases">
        <title>The whole genome sequencing and assembly of Fervidobacterium changbaicum CBS-1 strain.</title>
        <authorList>
            <person name="Kim J.-Y."/>
            <person name="Park M.-K."/>
            <person name="Yi H."/>
            <person name="Bahn Y.-S."/>
            <person name="Kim J.F."/>
            <person name="Lee D.-W."/>
        </authorList>
    </citation>
    <scope>NUCLEOTIDE SEQUENCE [LARGE SCALE GENOMIC DNA]</scope>
    <source>
        <strain evidence="1 2">CBS-1</strain>
    </source>
</reference>
<evidence type="ECO:0008006" key="3">
    <source>
        <dbReference type="Google" id="ProtNLM"/>
    </source>
</evidence>
<organism evidence="1 2">
    <name type="scientific">Fervidobacterium changbaicum</name>
    <dbReference type="NCBI Taxonomy" id="310769"/>
    <lineage>
        <taxon>Bacteria</taxon>
        <taxon>Thermotogati</taxon>
        <taxon>Thermotogota</taxon>
        <taxon>Thermotogae</taxon>
        <taxon>Thermotogales</taxon>
        <taxon>Fervidobacteriaceae</taxon>
        <taxon>Fervidobacterium</taxon>
    </lineage>
</organism>